<dbReference type="PANTHER" id="PTHR23502">
    <property type="entry name" value="MAJOR FACILITATOR SUPERFAMILY"/>
    <property type="match status" value="1"/>
</dbReference>
<feature type="transmembrane region" description="Helical" evidence="7">
    <location>
        <begin position="45"/>
        <end position="65"/>
    </location>
</feature>
<comment type="caution">
    <text evidence="9">The sequence shown here is derived from an EMBL/GenBank/DDBJ whole genome shotgun (WGS) entry which is preliminary data.</text>
</comment>
<evidence type="ECO:0000313" key="9">
    <source>
        <dbReference type="EMBL" id="RMZ20556.1"/>
    </source>
</evidence>
<feature type="transmembrane region" description="Helical" evidence="7">
    <location>
        <begin position="197"/>
        <end position="219"/>
    </location>
</feature>
<dbReference type="GO" id="GO:0016020">
    <property type="term" value="C:membrane"/>
    <property type="evidence" value="ECO:0007669"/>
    <property type="project" value="UniProtKB-SubCell"/>
</dbReference>
<dbReference type="InterPro" id="IPR020846">
    <property type="entry name" value="MFS_dom"/>
</dbReference>
<organism evidence="9 10">
    <name type="scientific">Hortaea werneckii</name>
    <name type="common">Black yeast</name>
    <name type="synonym">Cladosporium werneckii</name>
    <dbReference type="NCBI Taxonomy" id="91943"/>
    <lineage>
        <taxon>Eukaryota</taxon>
        <taxon>Fungi</taxon>
        <taxon>Dikarya</taxon>
        <taxon>Ascomycota</taxon>
        <taxon>Pezizomycotina</taxon>
        <taxon>Dothideomycetes</taxon>
        <taxon>Dothideomycetidae</taxon>
        <taxon>Mycosphaerellales</taxon>
        <taxon>Teratosphaeriaceae</taxon>
        <taxon>Hortaea</taxon>
    </lineage>
</organism>
<dbReference type="PANTHER" id="PTHR23502:SF163">
    <property type="entry name" value="MAJOR FACILITATOR SUPERFAMILY (MFS) PROFILE DOMAIN-CONTAINING PROTEIN"/>
    <property type="match status" value="1"/>
</dbReference>
<dbReference type="PROSITE" id="PS50850">
    <property type="entry name" value="MFS"/>
    <property type="match status" value="1"/>
</dbReference>
<comment type="subcellular location">
    <subcellularLocation>
        <location evidence="1">Membrane</location>
        <topology evidence="1">Multi-pass membrane protein</topology>
    </subcellularLocation>
</comment>
<feature type="transmembrane region" description="Helical" evidence="7">
    <location>
        <begin position="387"/>
        <end position="408"/>
    </location>
</feature>
<name>A0A3M7I5I4_HORWE</name>
<dbReference type="OrthoDB" id="5296287at2759"/>
<feature type="transmembrane region" description="Helical" evidence="7">
    <location>
        <begin position="482"/>
        <end position="507"/>
    </location>
</feature>
<dbReference type="Gene3D" id="1.20.1250.20">
    <property type="entry name" value="MFS general substrate transporter like domains"/>
    <property type="match status" value="1"/>
</dbReference>
<comment type="similarity">
    <text evidence="5">Belongs to the major facilitator superfamily. CAR1 family.</text>
</comment>
<evidence type="ECO:0000256" key="5">
    <source>
        <dbReference type="ARBA" id="ARBA00038347"/>
    </source>
</evidence>
<keyword evidence="4 7" id="KW-0472">Membrane</keyword>
<dbReference type="Proteomes" id="UP000281677">
    <property type="component" value="Unassembled WGS sequence"/>
</dbReference>
<feature type="domain" description="Major facilitator superfamily (MFS) profile" evidence="8">
    <location>
        <begin position="50"/>
        <end position="510"/>
    </location>
</feature>
<evidence type="ECO:0000256" key="3">
    <source>
        <dbReference type="ARBA" id="ARBA00022989"/>
    </source>
</evidence>
<feature type="compositionally biased region" description="Basic and acidic residues" evidence="6">
    <location>
        <begin position="29"/>
        <end position="38"/>
    </location>
</feature>
<feature type="transmembrane region" description="Helical" evidence="7">
    <location>
        <begin position="225"/>
        <end position="247"/>
    </location>
</feature>
<evidence type="ECO:0000256" key="2">
    <source>
        <dbReference type="ARBA" id="ARBA00022692"/>
    </source>
</evidence>
<accession>A0A3M7I5I4</accession>
<dbReference type="InterPro" id="IPR036259">
    <property type="entry name" value="MFS_trans_sf"/>
</dbReference>
<dbReference type="FunFam" id="1.20.1250.20:FF:000509">
    <property type="entry name" value="MFS general substrate transporter"/>
    <property type="match status" value="1"/>
</dbReference>
<dbReference type="SUPFAM" id="SSF103473">
    <property type="entry name" value="MFS general substrate transporter"/>
    <property type="match status" value="1"/>
</dbReference>
<evidence type="ECO:0000256" key="4">
    <source>
        <dbReference type="ARBA" id="ARBA00023136"/>
    </source>
</evidence>
<feature type="transmembrane region" description="Helical" evidence="7">
    <location>
        <begin position="302"/>
        <end position="325"/>
    </location>
</feature>
<feature type="region of interest" description="Disordered" evidence="6">
    <location>
        <begin position="1"/>
        <end position="38"/>
    </location>
</feature>
<feature type="transmembrane region" description="Helical" evidence="7">
    <location>
        <begin position="345"/>
        <end position="367"/>
    </location>
</feature>
<evidence type="ECO:0000259" key="8">
    <source>
        <dbReference type="PROSITE" id="PS50850"/>
    </source>
</evidence>
<feature type="transmembrane region" description="Helical" evidence="7">
    <location>
        <begin position="420"/>
        <end position="441"/>
    </location>
</feature>
<proteinExistence type="inferred from homology"/>
<reference evidence="9 10" key="1">
    <citation type="journal article" date="2018" name="BMC Genomics">
        <title>Genomic evidence for intraspecific hybridization in a clonal and extremely halotolerant yeast.</title>
        <authorList>
            <person name="Gostincar C."/>
            <person name="Stajich J.E."/>
            <person name="Zupancic J."/>
            <person name="Zalar P."/>
            <person name="Gunde-Cimerman N."/>
        </authorList>
    </citation>
    <scope>NUCLEOTIDE SEQUENCE [LARGE SCALE GENOMIC DNA]</scope>
    <source>
        <strain evidence="9 10">EXF-120</strain>
    </source>
</reference>
<dbReference type="Pfam" id="PF07690">
    <property type="entry name" value="MFS_1"/>
    <property type="match status" value="1"/>
</dbReference>
<dbReference type="VEuPathDB" id="FungiDB:BTJ68_14625"/>
<evidence type="ECO:0000256" key="6">
    <source>
        <dbReference type="SAM" id="MobiDB-lite"/>
    </source>
</evidence>
<evidence type="ECO:0000313" key="10">
    <source>
        <dbReference type="Proteomes" id="UP000281677"/>
    </source>
</evidence>
<dbReference type="GO" id="GO:0022857">
    <property type="term" value="F:transmembrane transporter activity"/>
    <property type="evidence" value="ECO:0007669"/>
    <property type="project" value="InterPro"/>
</dbReference>
<sequence>MIDEEQPLLRPDRAPQSISHHAAPYPDADFDRDGDQDDPRQWPMAYRWGLVSLLALMAFTVYATIAPHHPHSRSLGSHHNSTFTCISVVPVAGPIIADLSPDHTASKSASVLLVTIWELGEAAGPLFIAPLSEVYGRYPVFNAANTLFILGVLLATLSQTPGMLVCARFLTGCAVASNVLNPSVIGDIFPPESRGSAVSLVMLAPLIGGAVGPAIAGAIAQSSGWRQIMCMSLALAVFCEILFLTCFRETYKPVILRRRQNIHKRHATSSANEQLETTPAEASEKATEAHALRTAIVRPLKVFTGSFVLQILSLYGAVVFSLFYIMSTTLPEILREQYHLSPTLVGSSLISFSIGSLLGVLTCNLLLDRIYLRLQTTNPVPKPENKLPLVLISALLLPVSILWYGSVAVPSHQSATQTPLPLLLAVILMGFSLLTTIVPLMSYVVDAFATYSASATTSVLILRCLMGTFLPLTTGPLTDSLGYLGGFGVIAAVCAVLAPVPALVFWFGERWRGGCRFTRGGDEDREDGVGG</sequence>
<dbReference type="EMBL" id="QWIT01000789">
    <property type="protein sequence ID" value="RMZ20556.1"/>
    <property type="molecule type" value="Genomic_DNA"/>
</dbReference>
<keyword evidence="2 7" id="KW-0812">Transmembrane</keyword>
<evidence type="ECO:0000256" key="1">
    <source>
        <dbReference type="ARBA" id="ARBA00004141"/>
    </source>
</evidence>
<feature type="transmembrane region" description="Helical" evidence="7">
    <location>
        <begin position="448"/>
        <end position="470"/>
    </location>
</feature>
<gene>
    <name evidence="9" type="ORF">D0859_15444</name>
</gene>
<evidence type="ECO:0000256" key="7">
    <source>
        <dbReference type="SAM" id="Phobius"/>
    </source>
</evidence>
<protein>
    <recommendedName>
        <fullName evidence="8">Major facilitator superfamily (MFS) profile domain-containing protein</fullName>
    </recommendedName>
</protein>
<dbReference type="AlphaFoldDB" id="A0A3M7I5I4"/>
<dbReference type="InterPro" id="IPR011701">
    <property type="entry name" value="MFS"/>
</dbReference>
<keyword evidence="3 7" id="KW-1133">Transmembrane helix</keyword>